<evidence type="ECO:0000313" key="9">
    <source>
        <dbReference type="EMBL" id="EXJ75359.1"/>
    </source>
</evidence>
<feature type="transmembrane region" description="Helical" evidence="7">
    <location>
        <begin position="148"/>
        <end position="167"/>
    </location>
</feature>
<dbReference type="STRING" id="1182543.W9XYM4"/>
<dbReference type="GO" id="GO:0008270">
    <property type="term" value="F:zinc ion binding"/>
    <property type="evidence" value="ECO:0007669"/>
    <property type="project" value="InterPro"/>
</dbReference>
<keyword evidence="10" id="KW-1185">Reference proteome</keyword>
<evidence type="ECO:0000256" key="6">
    <source>
        <dbReference type="RuleBase" id="RU361277"/>
    </source>
</evidence>
<comment type="caution">
    <text evidence="9">The sequence shown here is derived from an EMBL/GenBank/DDBJ whole genome shotgun (WGS) entry which is preliminary data.</text>
</comment>
<dbReference type="eggNOG" id="KOG0023">
    <property type="taxonomic scope" value="Eukaryota"/>
</dbReference>
<evidence type="ECO:0000256" key="2">
    <source>
        <dbReference type="ARBA" id="ARBA00008072"/>
    </source>
</evidence>
<organism evidence="9 10">
    <name type="scientific">Cladophialophora psammophila CBS 110553</name>
    <dbReference type="NCBI Taxonomy" id="1182543"/>
    <lineage>
        <taxon>Eukaryota</taxon>
        <taxon>Fungi</taxon>
        <taxon>Dikarya</taxon>
        <taxon>Ascomycota</taxon>
        <taxon>Pezizomycotina</taxon>
        <taxon>Eurotiomycetes</taxon>
        <taxon>Chaetothyriomycetidae</taxon>
        <taxon>Chaetothyriales</taxon>
        <taxon>Herpotrichiellaceae</taxon>
        <taxon>Cladophialophora</taxon>
    </lineage>
</organism>
<dbReference type="Pfam" id="PF00107">
    <property type="entry name" value="ADH_zinc_N"/>
    <property type="match status" value="1"/>
</dbReference>
<gene>
    <name evidence="9" type="ORF">A1O5_02055</name>
</gene>
<dbReference type="PANTHER" id="PTHR42940:SF8">
    <property type="entry name" value="VACUOLAR PROTEIN SORTING-ASSOCIATED PROTEIN 11"/>
    <property type="match status" value="1"/>
</dbReference>
<feature type="transmembrane region" description="Helical" evidence="7">
    <location>
        <begin position="179"/>
        <end position="199"/>
    </location>
</feature>
<dbReference type="RefSeq" id="XP_007740861.1">
    <property type="nucleotide sequence ID" value="XM_007742671.1"/>
</dbReference>
<dbReference type="InterPro" id="IPR020843">
    <property type="entry name" value="ER"/>
</dbReference>
<keyword evidence="7" id="KW-0472">Membrane</keyword>
<feature type="domain" description="Enoyl reductase (ER)" evidence="8">
    <location>
        <begin position="11"/>
        <end position="348"/>
    </location>
</feature>
<evidence type="ECO:0000256" key="4">
    <source>
        <dbReference type="ARBA" id="ARBA00022833"/>
    </source>
</evidence>
<keyword evidence="4 6" id="KW-0862">Zinc</keyword>
<dbReference type="EMBL" id="AMGX01000002">
    <property type="protein sequence ID" value="EXJ75359.1"/>
    <property type="molecule type" value="Genomic_DNA"/>
</dbReference>
<comment type="cofactor">
    <cofactor evidence="1 6">
        <name>Zn(2+)</name>
        <dbReference type="ChEBI" id="CHEBI:29105"/>
    </cofactor>
</comment>
<evidence type="ECO:0000256" key="5">
    <source>
        <dbReference type="ARBA" id="ARBA00023002"/>
    </source>
</evidence>
<sequence length="351" mass="36856">MEAWAVVEHGKPLEKIQRSIPEPQGTEVLVKVTHCGVCHSDLHFWEGSYDLGGGHRFNISDRGVKLPRAVGHEIAGVVAKLGPDVEGVAKGDRRIVYPWVGCGKCRRCQQEQDNLCAAQRSLGVAQDGGFASYVLVPHAKYLVDVGDVDLAVACTFGCSGITVLSAIQKVMPLDADDAIILIGAGGLGLAAISMLLGLGHRNIISLDIREEKRQAAREAGAKVVVDSTASDAAAQVSTAAGGPIYGILDFVNNSATALLAMNLLGKGGRMVQVGVLGGELKLSLVGMIFKAATISFNNTGNLSHLRQVARLATEGKLRPLPVTKIPADQANAALTALQEGKVVGRLVLTYT</sequence>
<dbReference type="InterPro" id="IPR013154">
    <property type="entry name" value="ADH-like_N"/>
</dbReference>
<dbReference type="PROSITE" id="PS00059">
    <property type="entry name" value="ADH_ZINC"/>
    <property type="match status" value="1"/>
</dbReference>
<protein>
    <recommendedName>
        <fullName evidence="8">Enoyl reductase (ER) domain-containing protein</fullName>
    </recommendedName>
</protein>
<dbReference type="GeneID" id="19186788"/>
<evidence type="ECO:0000259" key="8">
    <source>
        <dbReference type="SMART" id="SM00829"/>
    </source>
</evidence>
<dbReference type="PANTHER" id="PTHR42940">
    <property type="entry name" value="ALCOHOL DEHYDROGENASE 1-RELATED"/>
    <property type="match status" value="1"/>
</dbReference>
<dbReference type="InterPro" id="IPR036291">
    <property type="entry name" value="NAD(P)-bd_dom_sf"/>
</dbReference>
<dbReference type="InterPro" id="IPR013149">
    <property type="entry name" value="ADH-like_C"/>
</dbReference>
<dbReference type="GO" id="GO:0005737">
    <property type="term" value="C:cytoplasm"/>
    <property type="evidence" value="ECO:0007669"/>
    <property type="project" value="TreeGrafter"/>
</dbReference>
<evidence type="ECO:0000256" key="7">
    <source>
        <dbReference type="SAM" id="Phobius"/>
    </source>
</evidence>
<dbReference type="InterPro" id="IPR002328">
    <property type="entry name" value="ADH_Zn_CS"/>
</dbReference>
<dbReference type="HOGENOM" id="CLU_026673_11_2_1"/>
<keyword evidence="7" id="KW-0812">Transmembrane</keyword>
<dbReference type="SUPFAM" id="SSF51735">
    <property type="entry name" value="NAD(P)-binding Rossmann-fold domains"/>
    <property type="match status" value="1"/>
</dbReference>
<dbReference type="CDD" id="cd08240">
    <property type="entry name" value="6_hydroxyhexanoate_dh_like"/>
    <property type="match status" value="1"/>
</dbReference>
<dbReference type="Gene3D" id="3.90.180.10">
    <property type="entry name" value="Medium-chain alcohol dehydrogenases, catalytic domain"/>
    <property type="match status" value="1"/>
</dbReference>
<comment type="similarity">
    <text evidence="2 6">Belongs to the zinc-containing alcohol dehydrogenase family.</text>
</comment>
<dbReference type="SMART" id="SM00829">
    <property type="entry name" value="PKS_ER"/>
    <property type="match status" value="1"/>
</dbReference>
<dbReference type="GO" id="GO:0004022">
    <property type="term" value="F:alcohol dehydrogenase (NAD+) activity"/>
    <property type="evidence" value="ECO:0007669"/>
    <property type="project" value="TreeGrafter"/>
</dbReference>
<dbReference type="AlphaFoldDB" id="W9XYM4"/>
<keyword evidence="3 6" id="KW-0479">Metal-binding</keyword>
<dbReference type="Gene3D" id="3.40.50.720">
    <property type="entry name" value="NAD(P)-binding Rossmann-like Domain"/>
    <property type="match status" value="1"/>
</dbReference>
<evidence type="ECO:0000313" key="10">
    <source>
        <dbReference type="Proteomes" id="UP000019471"/>
    </source>
</evidence>
<evidence type="ECO:0000256" key="1">
    <source>
        <dbReference type="ARBA" id="ARBA00001947"/>
    </source>
</evidence>
<keyword evidence="5" id="KW-0560">Oxidoreductase</keyword>
<evidence type="ECO:0000256" key="3">
    <source>
        <dbReference type="ARBA" id="ARBA00022723"/>
    </source>
</evidence>
<dbReference type="Pfam" id="PF08240">
    <property type="entry name" value="ADH_N"/>
    <property type="match status" value="1"/>
</dbReference>
<dbReference type="OrthoDB" id="1879366at2759"/>
<dbReference type="Proteomes" id="UP000019471">
    <property type="component" value="Unassembled WGS sequence"/>
</dbReference>
<accession>W9XYM4</accession>
<dbReference type="SUPFAM" id="SSF50129">
    <property type="entry name" value="GroES-like"/>
    <property type="match status" value="1"/>
</dbReference>
<proteinExistence type="inferred from homology"/>
<name>W9XYM4_9EURO</name>
<reference evidence="9 10" key="1">
    <citation type="submission" date="2013-03" db="EMBL/GenBank/DDBJ databases">
        <title>The Genome Sequence of Cladophialophora psammophila CBS 110553.</title>
        <authorList>
            <consortium name="The Broad Institute Genomics Platform"/>
            <person name="Cuomo C."/>
            <person name="de Hoog S."/>
            <person name="Gorbushina A."/>
            <person name="Walker B."/>
            <person name="Young S.K."/>
            <person name="Zeng Q."/>
            <person name="Gargeya S."/>
            <person name="Fitzgerald M."/>
            <person name="Haas B."/>
            <person name="Abouelleil A."/>
            <person name="Allen A.W."/>
            <person name="Alvarado L."/>
            <person name="Arachchi H.M."/>
            <person name="Berlin A.M."/>
            <person name="Chapman S.B."/>
            <person name="Gainer-Dewar J."/>
            <person name="Goldberg J."/>
            <person name="Griggs A."/>
            <person name="Gujja S."/>
            <person name="Hansen M."/>
            <person name="Howarth C."/>
            <person name="Imamovic A."/>
            <person name="Ireland A."/>
            <person name="Larimer J."/>
            <person name="McCowan C."/>
            <person name="Murphy C."/>
            <person name="Pearson M."/>
            <person name="Poon T.W."/>
            <person name="Priest M."/>
            <person name="Roberts A."/>
            <person name="Saif S."/>
            <person name="Shea T."/>
            <person name="Sisk P."/>
            <person name="Sykes S."/>
            <person name="Wortman J."/>
            <person name="Nusbaum C."/>
            <person name="Birren B."/>
        </authorList>
    </citation>
    <scope>NUCLEOTIDE SEQUENCE [LARGE SCALE GENOMIC DNA]</scope>
    <source>
        <strain evidence="9 10">CBS 110553</strain>
    </source>
</reference>
<keyword evidence="7" id="KW-1133">Transmembrane helix</keyword>
<dbReference type="InterPro" id="IPR011032">
    <property type="entry name" value="GroES-like_sf"/>
</dbReference>